<sequence length="729" mass="73793">MSAGLSRRARTIALLTAAAAGMLTIAPAQAVTGTPAASGTYAFTARLDIGDGTRGCSGVLVSSEWLMTAASCFAENPAVSLAVPAGAPALKTVATIGRTDLTTTAGEVRRVVELVPRTDRDMVLARLNRAVTTITPITVDTVAPKSGEELQFAGFGRTATEWSPLKLHTGSYTVGTTATATATNVTGKNGTAACMGDTGGPVVRVTDGTLALAGITSQSYQGGCFGTDPAETRTEGVLADVNDLTTWLSKTRRTERRTDFNGDGVTDIAIADPKATVGTVTDAGAVRIVYGGGKGTAEITQDLAWVPGSAETGDWFGEALETVDYNEDGYTDLVVGTPSEAIGTVADSGFVDILYGARDGLGTGTQKNTHLEQGAGTGAIAAGAAETGDRMGHALAAGHTQAGEPYLVIGVPGEALGTIAKAGSAYYLRGTVNATVHQDRPDVPGDAETNDGFGSAVAADGNFFAIGAPNEDIGADAASGNLAVFSHALNTANQPTPLFGLDQDLDTVSGAAEANDGFGTSLALTEYLSGVSYLAVGSPGETLAVNGVDKAAAGRAVVFRVTETGTFHEIYDLSQGSGEDTVVGTSEAGDRFGEKVAFGSVKGLFPFPRPSDTRLAVGIPGEAVGTATKAGAVQTFALDGAAGDSDVWLEAGNASGVPGTPAANQYMGRSITFSDEKLYIGMPYGPSLGAVHVLPWANISGGTKAPVITHKPGAGGLPATGLRFGYDVE</sequence>
<accession>A0ABW6RH05</accession>
<dbReference type="Pfam" id="PF00089">
    <property type="entry name" value="Trypsin"/>
    <property type="match status" value="1"/>
</dbReference>
<keyword evidence="2" id="KW-0677">Repeat</keyword>
<dbReference type="Gene3D" id="2.40.10.10">
    <property type="entry name" value="Trypsin-like serine proteases"/>
    <property type="match status" value="1"/>
</dbReference>
<dbReference type="PRINTS" id="PR00722">
    <property type="entry name" value="CHYMOTRYPSIN"/>
</dbReference>
<organism evidence="6 7">
    <name type="scientific">Streptomyces flavidovirens</name>
    <dbReference type="NCBI Taxonomy" id="67298"/>
    <lineage>
        <taxon>Bacteria</taxon>
        <taxon>Bacillati</taxon>
        <taxon>Actinomycetota</taxon>
        <taxon>Actinomycetes</taxon>
        <taxon>Kitasatosporales</taxon>
        <taxon>Streptomycetaceae</taxon>
        <taxon>Streptomyces</taxon>
    </lineage>
</organism>
<dbReference type="PROSITE" id="PS50240">
    <property type="entry name" value="TRYPSIN_DOM"/>
    <property type="match status" value="1"/>
</dbReference>
<comment type="caution">
    <text evidence="6">The sequence shown here is derived from an EMBL/GenBank/DDBJ whole genome shotgun (WGS) entry which is preliminary data.</text>
</comment>
<evidence type="ECO:0000256" key="2">
    <source>
        <dbReference type="ARBA" id="ARBA00022737"/>
    </source>
</evidence>
<dbReference type="InterPro" id="IPR009003">
    <property type="entry name" value="Peptidase_S1_PA"/>
</dbReference>
<evidence type="ECO:0000313" key="6">
    <source>
        <dbReference type="EMBL" id="MFF3340809.1"/>
    </source>
</evidence>
<dbReference type="PANTHER" id="PTHR36220:SF1">
    <property type="entry name" value="GAMMA TUBULIN COMPLEX COMPONENT C-TERMINAL DOMAIN-CONTAINING PROTEIN"/>
    <property type="match status" value="1"/>
</dbReference>
<keyword evidence="3" id="KW-0325">Glycoprotein</keyword>
<feature type="signal peptide" evidence="4">
    <location>
        <begin position="1"/>
        <end position="30"/>
    </location>
</feature>
<dbReference type="Pfam" id="PF14312">
    <property type="entry name" value="FG-GAP_2"/>
    <property type="match status" value="1"/>
</dbReference>
<evidence type="ECO:0000256" key="4">
    <source>
        <dbReference type="SAM" id="SignalP"/>
    </source>
</evidence>
<dbReference type="PROSITE" id="PS51470">
    <property type="entry name" value="FG_GAP"/>
    <property type="match status" value="1"/>
</dbReference>
<dbReference type="SUPFAM" id="SSF50494">
    <property type="entry name" value="Trypsin-like serine proteases"/>
    <property type="match status" value="1"/>
</dbReference>
<dbReference type="InterPro" id="IPR001254">
    <property type="entry name" value="Trypsin_dom"/>
</dbReference>
<feature type="domain" description="Peptidase S1" evidence="5">
    <location>
        <begin position="30"/>
        <end position="253"/>
    </location>
</feature>
<protein>
    <submittedName>
        <fullName evidence="6">Trypsin-like serine protease</fullName>
        <ecNumber evidence="6">3.4.21.-</ecNumber>
    </submittedName>
</protein>
<dbReference type="GO" id="GO:0016787">
    <property type="term" value="F:hydrolase activity"/>
    <property type="evidence" value="ECO:0007669"/>
    <property type="project" value="UniProtKB-KW"/>
</dbReference>
<dbReference type="RefSeq" id="WP_387896226.1">
    <property type="nucleotide sequence ID" value="NZ_JBIAPK010000005.1"/>
</dbReference>
<keyword evidence="1 4" id="KW-0732">Signal</keyword>
<dbReference type="EC" id="3.4.21.-" evidence="6"/>
<reference evidence="6 7" key="1">
    <citation type="submission" date="2024-10" db="EMBL/GenBank/DDBJ databases">
        <title>The Natural Products Discovery Center: Release of the First 8490 Sequenced Strains for Exploring Actinobacteria Biosynthetic Diversity.</title>
        <authorList>
            <person name="Kalkreuter E."/>
            <person name="Kautsar S.A."/>
            <person name="Yang D."/>
            <person name="Bader C.D."/>
            <person name="Teijaro C.N."/>
            <person name="Fluegel L."/>
            <person name="Davis C.M."/>
            <person name="Simpson J.R."/>
            <person name="Lauterbach L."/>
            <person name="Steele A.D."/>
            <person name="Gui C."/>
            <person name="Meng S."/>
            <person name="Li G."/>
            <person name="Viehrig K."/>
            <person name="Ye F."/>
            <person name="Su P."/>
            <person name="Kiefer A.F."/>
            <person name="Nichols A."/>
            <person name="Cepeda A.J."/>
            <person name="Yan W."/>
            <person name="Fan B."/>
            <person name="Jiang Y."/>
            <person name="Adhikari A."/>
            <person name="Zheng C.-J."/>
            <person name="Schuster L."/>
            <person name="Cowan T.M."/>
            <person name="Smanski M.J."/>
            <person name="Chevrette M.G."/>
            <person name="De Carvalho L.P.S."/>
            <person name="Shen B."/>
        </authorList>
    </citation>
    <scope>NUCLEOTIDE SEQUENCE [LARGE SCALE GENOMIC DNA]</scope>
    <source>
        <strain evidence="6 7">NPDC003029</strain>
    </source>
</reference>
<dbReference type="Proteomes" id="UP001601976">
    <property type="component" value="Unassembled WGS sequence"/>
</dbReference>
<dbReference type="InterPro" id="IPR001314">
    <property type="entry name" value="Peptidase_S1A"/>
</dbReference>
<dbReference type="SMART" id="SM00191">
    <property type="entry name" value="Int_alpha"/>
    <property type="match status" value="5"/>
</dbReference>
<evidence type="ECO:0000259" key="5">
    <source>
        <dbReference type="PROSITE" id="PS50240"/>
    </source>
</evidence>
<name>A0ABW6RH05_9ACTN</name>
<feature type="chain" id="PRO_5047384737" evidence="4">
    <location>
        <begin position="31"/>
        <end position="729"/>
    </location>
</feature>
<dbReference type="Pfam" id="PF01839">
    <property type="entry name" value="FG-GAP"/>
    <property type="match status" value="1"/>
</dbReference>
<dbReference type="InterPro" id="IPR013517">
    <property type="entry name" value="FG-GAP"/>
</dbReference>
<keyword evidence="6" id="KW-0378">Hydrolase</keyword>
<dbReference type="SUPFAM" id="SSF69318">
    <property type="entry name" value="Integrin alpha N-terminal domain"/>
    <property type="match status" value="1"/>
</dbReference>
<gene>
    <name evidence="6" type="ORF">ACFYWW_19060</name>
</gene>
<evidence type="ECO:0000313" key="7">
    <source>
        <dbReference type="Proteomes" id="UP001601976"/>
    </source>
</evidence>
<dbReference type="Gene3D" id="2.130.10.130">
    <property type="entry name" value="Integrin alpha, N-terminal"/>
    <property type="match status" value="2"/>
</dbReference>
<dbReference type="SMART" id="SM00020">
    <property type="entry name" value="Tryp_SPc"/>
    <property type="match status" value="1"/>
</dbReference>
<keyword evidence="7" id="KW-1185">Reference proteome</keyword>
<dbReference type="PANTHER" id="PTHR36220">
    <property type="entry name" value="UNNAMED PRODUCT"/>
    <property type="match status" value="1"/>
</dbReference>
<dbReference type="InterPro" id="IPR013519">
    <property type="entry name" value="Int_alpha_beta-p"/>
</dbReference>
<proteinExistence type="predicted"/>
<dbReference type="EMBL" id="JBIAPK010000005">
    <property type="protein sequence ID" value="MFF3340809.1"/>
    <property type="molecule type" value="Genomic_DNA"/>
</dbReference>
<evidence type="ECO:0000256" key="3">
    <source>
        <dbReference type="ARBA" id="ARBA00023180"/>
    </source>
</evidence>
<dbReference type="InterPro" id="IPR028994">
    <property type="entry name" value="Integrin_alpha_N"/>
</dbReference>
<dbReference type="InterPro" id="IPR043504">
    <property type="entry name" value="Peptidase_S1_PA_chymotrypsin"/>
</dbReference>
<evidence type="ECO:0000256" key="1">
    <source>
        <dbReference type="ARBA" id="ARBA00022729"/>
    </source>
</evidence>